<dbReference type="STRING" id="701091.M2V508"/>
<dbReference type="PROSITE" id="PS50297">
    <property type="entry name" value="ANK_REP_REGION"/>
    <property type="match status" value="2"/>
</dbReference>
<dbReference type="PANTHER" id="PTHR24198">
    <property type="entry name" value="ANKYRIN REPEAT AND PROTEIN KINASE DOMAIN-CONTAINING PROTEIN"/>
    <property type="match status" value="1"/>
</dbReference>
<keyword evidence="2 3" id="KW-0040">ANK repeat</keyword>
<dbReference type="PANTHER" id="PTHR24198:SF183">
    <property type="entry name" value="SUPPRESSOR_ENHANCER OF LIN-12"/>
    <property type="match status" value="1"/>
</dbReference>
<name>M2V508_COCH5</name>
<dbReference type="OMA" id="SMEGHEQ"/>
<feature type="repeat" description="ANK" evidence="3">
    <location>
        <begin position="18"/>
        <end position="47"/>
    </location>
</feature>
<dbReference type="Pfam" id="PF12796">
    <property type="entry name" value="Ank_2"/>
    <property type="match status" value="1"/>
</dbReference>
<dbReference type="AlphaFoldDB" id="M2V508"/>
<dbReference type="SMART" id="SM00248">
    <property type="entry name" value="ANK"/>
    <property type="match status" value="3"/>
</dbReference>
<evidence type="ECO:0000256" key="1">
    <source>
        <dbReference type="ARBA" id="ARBA00022737"/>
    </source>
</evidence>
<dbReference type="eggNOG" id="KOG4177">
    <property type="taxonomic scope" value="Eukaryota"/>
</dbReference>
<keyword evidence="5" id="KW-1185">Reference proteome</keyword>
<dbReference type="HOGENOM" id="CLU_000134_45_11_1"/>
<dbReference type="Proteomes" id="UP000016936">
    <property type="component" value="Unassembled WGS sequence"/>
</dbReference>
<organism evidence="4 5">
    <name type="scientific">Cochliobolus heterostrophus (strain C5 / ATCC 48332 / race O)</name>
    <name type="common">Southern corn leaf blight fungus</name>
    <name type="synonym">Bipolaris maydis</name>
    <dbReference type="NCBI Taxonomy" id="701091"/>
    <lineage>
        <taxon>Eukaryota</taxon>
        <taxon>Fungi</taxon>
        <taxon>Dikarya</taxon>
        <taxon>Ascomycota</taxon>
        <taxon>Pezizomycotina</taxon>
        <taxon>Dothideomycetes</taxon>
        <taxon>Pleosporomycetidae</taxon>
        <taxon>Pleosporales</taxon>
        <taxon>Pleosporineae</taxon>
        <taxon>Pleosporaceae</taxon>
        <taxon>Bipolaris</taxon>
    </lineage>
</organism>
<feature type="non-terminal residue" evidence="4">
    <location>
        <position position="108"/>
    </location>
</feature>
<sequence>MLLDNGADVNAEGGVCCNALQLASMEGHEQVVKTLLNAGANVDIQSGAYNNNALYAASEKGHEQQVVKVLLDAGANINAQGEEYSDALEAASMYGYEQIVKMLLDAGA</sequence>
<dbReference type="EMBL" id="KB445571">
    <property type="protein sequence ID" value="EMD95072.1"/>
    <property type="molecule type" value="Genomic_DNA"/>
</dbReference>
<evidence type="ECO:0000313" key="4">
    <source>
        <dbReference type="EMBL" id="EMD95072.1"/>
    </source>
</evidence>
<proteinExistence type="predicted"/>
<gene>
    <name evidence="4" type="ORF">COCHEDRAFT_1077877</name>
</gene>
<dbReference type="SUPFAM" id="SSF48403">
    <property type="entry name" value="Ankyrin repeat"/>
    <property type="match status" value="1"/>
</dbReference>
<evidence type="ECO:0000313" key="5">
    <source>
        <dbReference type="Proteomes" id="UP000016936"/>
    </source>
</evidence>
<accession>M2V508</accession>
<keyword evidence="1" id="KW-0677">Repeat</keyword>
<protein>
    <submittedName>
        <fullName evidence="4">Uncharacterized protein</fullName>
    </submittedName>
</protein>
<dbReference type="Gene3D" id="1.25.40.20">
    <property type="entry name" value="Ankyrin repeat-containing domain"/>
    <property type="match status" value="2"/>
</dbReference>
<dbReference type="InterPro" id="IPR002110">
    <property type="entry name" value="Ankyrin_rpt"/>
</dbReference>
<evidence type="ECO:0000256" key="2">
    <source>
        <dbReference type="ARBA" id="ARBA00023043"/>
    </source>
</evidence>
<dbReference type="InterPro" id="IPR036770">
    <property type="entry name" value="Ankyrin_rpt-contain_sf"/>
</dbReference>
<evidence type="ECO:0000256" key="3">
    <source>
        <dbReference type="PROSITE-ProRule" id="PRU00023"/>
    </source>
</evidence>
<reference evidence="4 5" key="1">
    <citation type="journal article" date="2012" name="PLoS Pathog.">
        <title>Diverse lifestyles and strategies of plant pathogenesis encoded in the genomes of eighteen Dothideomycetes fungi.</title>
        <authorList>
            <person name="Ohm R.A."/>
            <person name="Feau N."/>
            <person name="Henrissat B."/>
            <person name="Schoch C.L."/>
            <person name="Horwitz B.A."/>
            <person name="Barry K.W."/>
            <person name="Condon B.J."/>
            <person name="Copeland A.C."/>
            <person name="Dhillon B."/>
            <person name="Glaser F."/>
            <person name="Hesse C.N."/>
            <person name="Kosti I."/>
            <person name="LaButti K."/>
            <person name="Lindquist E.A."/>
            <person name="Lucas S."/>
            <person name="Salamov A.A."/>
            <person name="Bradshaw R.E."/>
            <person name="Ciuffetti L."/>
            <person name="Hamelin R.C."/>
            <person name="Kema G.H.J."/>
            <person name="Lawrence C."/>
            <person name="Scott J.A."/>
            <person name="Spatafora J.W."/>
            <person name="Turgeon B.G."/>
            <person name="de Wit P.J.G.M."/>
            <person name="Zhong S."/>
            <person name="Goodwin S.B."/>
            <person name="Grigoriev I.V."/>
        </authorList>
    </citation>
    <scope>NUCLEOTIDE SEQUENCE [LARGE SCALE GENOMIC DNA]</scope>
    <source>
        <strain evidence="5">C5 / ATCC 48332 / race O</strain>
    </source>
</reference>
<dbReference type="PROSITE" id="PS50088">
    <property type="entry name" value="ANK_REPEAT"/>
    <property type="match status" value="2"/>
</dbReference>
<feature type="repeat" description="ANK" evidence="3">
    <location>
        <begin position="49"/>
        <end position="82"/>
    </location>
</feature>
<reference evidence="5" key="2">
    <citation type="journal article" date="2013" name="PLoS Genet.">
        <title>Comparative genome structure, secondary metabolite, and effector coding capacity across Cochliobolus pathogens.</title>
        <authorList>
            <person name="Condon B.J."/>
            <person name="Leng Y."/>
            <person name="Wu D."/>
            <person name="Bushley K.E."/>
            <person name="Ohm R.A."/>
            <person name="Otillar R."/>
            <person name="Martin J."/>
            <person name="Schackwitz W."/>
            <person name="Grimwood J."/>
            <person name="MohdZainudin N."/>
            <person name="Xue C."/>
            <person name="Wang R."/>
            <person name="Manning V.A."/>
            <person name="Dhillon B."/>
            <person name="Tu Z.J."/>
            <person name="Steffenson B.J."/>
            <person name="Salamov A."/>
            <person name="Sun H."/>
            <person name="Lowry S."/>
            <person name="LaButti K."/>
            <person name="Han J."/>
            <person name="Copeland A."/>
            <person name="Lindquist E."/>
            <person name="Barry K."/>
            <person name="Schmutz J."/>
            <person name="Baker S.E."/>
            <person name="Ciuffetti L.M."/>
            <person name="Grigoriev I.V."/>
            <person name="Zhong S."/>
            <person name="Turgeon B.G."/>
        </authorList>
    </citation>
    <scope>NUCLEOTIDE SEQUENCE [LARGE SCALE GENOMIC DNA]</scope>
    <source>
        <strain evidence="5">C5 / ATCC 48332 / race O</strain>
    </source>
</reference>